<sequence>MAIRYTPDTCDCIIEYDPTNVTYTNWVQKCFEHKDLNDQALQDAVFAHNQVYQVTGSESPVELATNRADKQAEKDRIKALGAVIKNTS</sequence>
<gene>
    <name evidence="1" type="ORF">LCGC14_2734830</name>
</gene>
<evidence type="ECO:0000313" key="1">
    <source>
        <dbReference type="EMBL" id="KKK89265.1"/>
    </source>
</evidence>
<organism evidence="1">
    <name type="scientific">marine sediment metagenome</name>
    <dbReference type="NCBI Taxonomy" id="412755"/>
    <lineage>
        <taxon>unclassified sequences</taxon>
        <taxon>metagenomes</taxon>
        <taxon>ecological metagenomes</taxon>
    </lineage>
</organism>
<comment type="caution">
    <text evidence="1">The sequence shown here is derived from an EMBL/GenBank/DDBJ whole genome shotgun (WGS) entry which is preliminary data.</text>
</comment>
<accession>A0A0F8ZTG0</accession>
<reference evidence="1" key="1">
    <citation type="journal article" date="2015" name="Nature">
        <title>Complex archaea that bridge the gap between prokaryotes and eukaryotes.</title>
        <authorList>
            <person name="Spang A."/>
            <person name="Saw J.H."/>
            <person name="Jorgensen S.L."/>
            <person name="Zaremba-Niedzwiedzka K."/>
            <person name="Martijn J."/>
            <person name="Lind A.E."/>
            <person name="van Eijk R."/>
            <person name="Schleper C."/>
            <person name="Guy L."/>
            <person name="Ettema T.J."/>
        </authorList>
    </citation>
    <scope>NUCLEOTIDE SEQUENCE</scope>
</reference>
<dbReference type="EMBL" id="LAZR01049606">
    <property type="protein sequence ID" value="KKK89265.1"/>
    <property type="molecule type" value="Genomic_DNA"/>
</dbReference>
<protein>
    <submittedName>
        <fullName evidence="1">Uncharacterized protein</fullName>
    </submittedName>
</protein>
<proteinExistence type="predicted"/>
<name>A0A0F8ZTG0_9ZZZZ</name>
<dbReference type="AlphaFoldDB" id="A0A0F8ZTG0"/>